<dbReference type="InterPro" id="IPR006598">
    <property type="entry name" value="CAP10"/>
</dbReference>
<name>A0A0F7RZ67_9BASI</name>
<keyword evidence="6" id="KW-1185">Reference proteome</keyword>
<dbReference type="OrthoDB" id="541052at2759"/>
<dbReference type="InterPro" id="IPR051091">
    <property type="entry name" value="O-Glucosyltr/Glycosyltrsf_90"/>
</dbReference>
<dbReference type="EMBL" id="LK056663">
    <property type="protein sequence ID" value="CDU23474.1"/>
    <property type="molecule type" value="Genomic_DNA"/>
</dbReference>
<dbReference type="EMBL" id="CCFA01001701">
    <property type="protein sequence ID" value="CDR99892.1"/>
    <property type="molecule type" value="Genomic_DNA"/>
</dbReference>
<reference evidence="6" key="2">
    <citation type="submission" date="2014-06" db="EMBL/GenBank/DDBJ databases">
        <authorList>
            <person name="Berkman P.J."/>
        </authorList>
    </citation>
    <scope>NUCLEOTIDE SEQUENCE [LARGE SCALE GENOMIC DNA]</scope>
</reference>
<keyword evidence="2" id="KW-1133">Transmembrane helix</keyword>
<feature type="region of interest" description="Disordered" evidence="1">
    <location>
        <begin position="35"/>
        <end position="73"/>
    </location>
</feature>
<keyword evidence="2" id="KW-0812">Transmembrane</keyword>
<dbReference type="AlphaFoldDB" id="A0A0F7RZ67"/>
<reference evidence="4" key="3">
    <citation type="submission" date="2014-06" db="EMBL/GenBank/DDBJ databases">
        <authorList>
            <person name="Berkman J.Paul."/>
        </authorList>
    </citation>
    <scope>NUCLEOTIDE SEQUENCE [LARGE SCALE GENOMIC DNA]</scope>
</reference>
<sequence>MATSISSNDVMTSLDTTVSTNSSRLRINAFSPSLKQTETFSPDDHQDQQQQQHRQQQAKRPRPDDMVLPTYTPSSRSAASISRIKWTVVASLAVLGLFLLLSSGANTYDYASNRFYLSSSSPLTYKPASTSMDEVMAKCAMKGTHRIACKVQHAAELAEQLVSRQSRTPQQAVLAYKRRYLRTPPRGFEAWVKLALQHNATIIDNYDQIEVDLGAFRQAGLVGDKLKSRILEAKSQLPGYEFGQVSIVGGQAVALGPDFGPLSTNTLIELLEPVQHIIPDVSIPFNWYAEPRMPHPSAHTSIGPLESKNLSAKDPTDALRKACPSNHLTPRRAWDSLLPPLDYCSEDHEELGGLHGFLQAPGSFHPLNKLVPILSRSKLSNFADILAPNVCYGHEMYRGYPDRIPFESKKDSLYWRGTTTGKVQTPTTWARGHRHRVLRYVKQLREAANKLTRGVEADPFDKIYAANRTIAPSRDSVHVAGNTLPLFDYTDNLVVAALKRLGYKVFDVAWNKFVLADDDTLASLEANQVTTGTEERNVVYEHKYTLDLDGQSMSCRFYQLLASNSVVLKQTVWSEYHDDRLVPWIHYVPLDLRIENHELPLLLDFFINHPQGPKTAAKIAAESRRWADTTLRPIDVSLYYARLLIEYAEIYQPSF</sequence>
<evidence type="ECO:0000259" key="3">
    <source>
        <dbReference type="SMART" id="SM00672"/>
    </source>
</evidence>
<evidence type="ECO:0000313" key="6">
    <source>
        <dbReference type="Proteomes" id="UP000242770"/>
    </source>
</evidence>
<keyword evidence="2" id="KW-0472">Membrane</keyword>
<reference evidence="5" key="1">
    <citation type="submission" date="2014-06" db="EMBL/GenBank/DDBJ databases">
        <authorList>
            <person name="Ju J."/>
            <person name="Zhang J."/>
        </authorList>
    </citation>
    <scope>NUCLEOTIDE SEQUENCE</scope>
    <source>
        <strain evidence="5">SscI8</strain>
    </source>
</reference>
<dbReference type="Proteomes" id="UP000242770">
    <property type="component" value="Unassembled WGS sequence"/>
</dbReference>
<dbReference type="PANTHER" id="PTHR12203">
    <property type="entry name" value="KDEL LYS-ASP-GLU-LEU CONTAINING - RELATED"/>
    <property type="match status" value="1"/>
</dbReference>
<evidence type="ECO:0000256" key="1">
    <source>
        <dbReference type="SAM" id="MobiDB-lite"/>
    </source>
</evidence>
<evidence type="ECO:0000313" key="5">
    <source>
        <dbReference type="EMBL" id="CDU23474.1"/>
    </source>
</evidence>
<accession>A0A0F7RZ67</accession>
<feature type="transmembrane region" description="Helical" evidence="2">
    <location>
        <begin position="86"/>
        <end position="105"/>
    </location>
</feature>
<proteinExistence type="predicted"/>
<dbReference type="PANTHER" id="PTHR12203:SF118">
    <property type="entry name" value="BETA-1,2-XYLOSYLTRANSFERASE 1"/>
    <property type="match status" value="1"/>
</dbReference>
<evidence type="ECO:0000313" key="4">
    <source>
        <dbReference type="EMBL" id="CDR99892.1"/>
    </source>
</evidence>
<gene>
    <name evidence="4" type="primary">SSCI30850.1</name>
    <name evidence="5" type="ORF">SPSC_02103</name>
</gene>
<protein>
    <submittedName>
        <fullName evidence="5">Related to capsular associated protein</fullName>
    </submittedName>
</protein>
<dbReference type="Pfam" id="PF05686">
    <property type="entry name" value="Glyco_transf_90"/>
    <property type="match status" value="1"/>
</dbReference>
<evidence type="ECO:0000256" key="2">
    <source>
        <dbReference type="SAM" id="Phobius"/>
    </source>
</evidence>
<organism evidence="4 6">
    <name type="scientific">Sporisorium scitamineum</name>
    <dbReference type="NCBI Taxonomy" id="49012"/>
    <lineage>
        <taxon>Eukaryota</taxon>
        <taxon>Fungi</taxon>
        <taxon>Dikarya</taxon>
        <taxon>Basidiomycota</taxon>
        <taxon>Ustilaginomycotina</taxon>
        <taxon>Ustilaginomycetes</taxon>
        <taxon>Ustilaginales</taxon>
        <taxon>Ustilaginaceae</taxon>
        <taxon>Sporisorium</taxon>
    </lineage>
</organism>
<feature type="domain" description="Glycosyl transferase CAP10" evidence="3">
    <location>
        <begin position="357"/>
        <end position="654"/>
    </location>
</feature>
<dbReference type="SMART" id="SM00672">
    <property type="entry name" value="CAP10"/>
    <property type="match status" value="1"/>
</dbReference>